<name>A0A8S0ZFW0_ARCPL</name>
<evidence type="ECO:0000256" key="17">
    <source>
        <dbReference type="ARBA" id="ARBA00060276"/>
    </source>
</evidence>
<keyword evidence="8" id="KW-0067">ATP-binding</keyword>
<evidence type="ECO:0000256" key="11">
    <source>
        <dbReference type="ARBA" id="ARBA00023136"/>
    </source>
</evidence>
<evidence type="ECO:0000256" key="12">
    <source>
        <dbReference type="ARBA" id="ARBA00023140"/>
    </source>
</evidence>
<comment type="function">
    <text evidence="17">Acyl-CoA synthetase required for both the import of long chain fatty acids (LCFAs) (C14-C18) and the activation very long chain fatty acids (VLCFAs) (C20-C26) by esterification of the fatty acids into metabolically active CoA-thioesters for subsequent degradation or incorporation into phospholipids. The transport and fatty acyl-CoA synthetase activities are genetically separable and are thus independent activities. Esterifies VLCFAs in the peroxisome matrix. The VLCFAs are actively transported into peroxisomes by a PXA1-PXA2 heterodimeric transporter in the peroxisomal membrane.</text>
</comment>
<dbReference type="InterPro" id="IPR042099">
    <property type="entry name" value="ANL_N_sf"/>
</dbReference>
<evidence type="ECO:0000256" key="20">
    <source>
        <dbReference type="SAM" id="Phobius"/>
    </source>
</evidence>
<gene>
    <name evidence="22" type="ORF">APLA_LOCUS5052</name>
</gene>
<accession>A0A8S0ZFW0</accession>
<dbReference type="EMBL" id="CADEBD010000288">
    <property type="protein sequence ID" value="CAB3231211.1"/>
    <property type="molecule type" value="Genomic_DNA"/>
</dbReference>
<feature type="domain" description="AMP-dependent synthetase/ligase" evidence="21">
    <location>
        <begin position="168"/>
        <end position="489"/>
    </location>
</feature>
<dbReference type="OrthoDB" id="6479200at2759"/>
<dbReference type="SUPFAM" id="SSF56801">
    <property type="entry name" value="Acetyl-CoA synthetase-like"/>
    <property type="match status" value="1"/>
</dbReference>
<reference evidence="22 23" key="1">
    <citation type="submission" date="2020-04" db="EMBL/GenBank/DDBJ databases">
        <authorList>
            <person name="Wallbank WR R."/>
            <person name="Pardo Diaz C."/>
            <person name="Kozak K."/>
            <person name="Martin S."/>
            <person name="Jiggins C."/>
            <person name="Moest M."/>
            <person name="Warren A I."/>
            <person name="Byers J.R.P. K."/>
            <person name="Montejo-Kovacevich G."/>
            <person name="Yen C E."/>
        </authorList>
    </citation>
    <scope>NUCLEOTIDE SEQUENCE [LARGE SCALE GENOMIC DNA]</scope>
</reference>
<keyword evidence="11 20" id="KW-0472">Membrane</keyword>
<dbReference type="GO" id="GO:0005778">
    <property type="term" value="C:peroxisomal membrane"/>
    <property type="evidence" value="ECO:0007669"/>
    <property type="project" value="UniProtKB-SubCell"/>
</dbReference>
<dbReference type="PROSITE" id="PS00455">
    <property type="entry name" value="AMP_BINDING"/>
    <property type="match status" value="1"/>
</dbReference>
<dbReference type="GO" id="GO:0005789">
    <property type="term" value="C:endoplasmic reticulum membrane"/>
    <property type="evidence" value="ECO:0007669"/>
    <property type="project" value="TreeGrafter"/>
</dbReference>
<dbReference type="Gene3D" id="3.40.50.12780">
    <property type="entry name" value="N-terminal domain of ligase-like"/>
    <property type="match status" value="1"/>
</dbReference>
<dbReference type="GO" id="GO:0004467">
    <property type="term" value="F:long-chain fatty acid-CoA ligase activity"/>
    <property type="evidence" value="ECO:0007669"/>
    <property type="project" value="TreeGrafter"/>
</dbReference>
<dbReference type="GO" id="GO:0005324">
    <property type="term" value="F:long-chain fatty acid transmembrane transporter activity"/>
    <property type="evidence" value="ECO:0007669"/>
    <property type="project" value="TreeGrafter"/>
</dbReference>
<proteinExistence type="inferred from homology"/>
<dbReference type="Pfam" id="PF00501">
    <property type="entry name" value="AMP-binding"/>
    <property type="match status" value="1"/>
</dbReference>
<dbReference type="FunFam" id="3.30.300.30:FF:000020">
    <property type="entry name" value="Long-chain fatty acid transporter"/>
    <property type="match status" value="1"/>
</dbReference>
<evidence type="ECO:0000256" key="15">
    <source>
        <dbReference type="ARBA" id="ARBA00046271"/>
    </source>
</evidence>
<keyword evidence="6 20" id="KW-0812">Transmembrane</keyword>
<evidence type="ECO:0000313" key="23">
    <source>
        <dbReference type="Proteomes" id="UP000494256"/>
    </source>
</evidence>
<keyword evidence="5" id="KW-0436">Ligase</keyword>
<evidence type="ECO:0000256" key="9">
    <source>
        <dbReference type="ARBA" id="ARBA00022989"/>
    </source>
</evidence>
<keyword evidence="12" id="KW-0576">Peroxisome</keyword>
<comment type="subcellular location">
    <subcellularLocation>
        <location evidence="1">Cell membrane</location>
        <topology evidence="1">Multi-pass membrane protein</topology>
    </subcellularLocation>
    <subcellularLocation>
        <location evidence="15">Peroxisome membrane</location>
    </subcellularLocation>
</comment>
<dbReference type="InterPro" id="IPR000873">
    <property type="entry name" value="AMP-dep_synth/lig_dom"/>
</dbReference>
<keyword evidence="3" id="KW-0813">Transport</keyword>
<protein>
    <recommendedName>
        <fullName evidence="18">Very long-chain fatty acid transport protein</fullName>
    </recommendedName>
    <alternativeName>
        <fullName evidence="14">Long-chain-fatty-acid--CoA ligase</fullName>
    </alternativeName>
    <alternativeName>
        <fullName evidence="19">Very-long-chain acyl-CoA synthetase</fullName>
    </alternativeName>
</protein>
<keyword evidence="4" id="KW-1003">Cell membrane</keyword>
<comment type="similarity">
    <text evidence="2">Belongs to the ATP-dependent AMP-binding enzyme family.</text>
</comment>
<dbReference type="FunFam" id="3.40.50.12780:FF:000019">
    <property type="entry name" value="Long-chain fatty acid transporter"/>
    <property type="match status" value="1"/>
</dbReference>
<dbReference type="NCBIfam" id="NF006134">
    <property type="entry name" value="PRK08279.1"/>
    <property type="match status" value="1"/>
</dbReference>
<dbReference type="PANTHER" id="PTHR43107:SF15">
    <property type="entry name" value="FATTY ACID TRANSPORT PROTEIN 3, ISOFORM A"/>
    <property type="match status" value="1"/>
</dbReference>
<comment type="caution">
    <text evidence="22">The sequence shown here is derived from an EMBL/GenBank/DDBJ whole genome shotgun (WGS) entry which is preliminary data.</text>
</comment>
<comment type="catalytic activity">
    <reaction evidence="16">
        <text>tetracosanoate + ATP + CoA = tetracosanoyl-CoA + AMP + diphosphate</text>
        <dbReference type="Rhea" id="RHEA:33639"/>
        <dbReference type="ChEBI" id="CHEBI:30616"/>
        <dbReference type="ChEBI" id="CHEBI:31014"/>
        <dbReference type="ChEBI" id="CHEBI:33019"/>
        <dbReference type="ChEBI" id="CHEBI:57287"/>
        <dbReference type="ChEBI" id="CHEBI:65052"/>
        <dbReference type="ChEBI" id="CHEBI:456215"/>
    </reaction>
    <physiologicalReaction direction="left-to-right" evidence="16">
        <dbReference type="Rhea" id="RHEA:33640"/>
    </physiologicalReaction>
</comment>
<evidence type="ECO:0000256" key="19">
    <source>
        <dbReference type="ARBA" id="ARBA00078285"/>
    </source>
</evidence>
<evidence type="ECO:0000256" key="16">
    <source>
        <dbReference type="ARBA" id="ARBA00048666"/>
    </source>
</evidence>
<dbReference type="AlphaFoldDB" id="A0A8S0ZFW0"/>
<evidence type="ECO:0000256" key="2">
    <source>
        <dbReference type="ARBA" id="ARBA00006432"/>
    </source>
</evidence>
<evidence type="ECO:0000256" key="10">
    <source>
        <dbReference type="ARBA" id="ARBA00023055"/>
    </source>
</evidence>
<dbReference type="GO" id="GO:0044539">
    <property type="term" value="P:long-chain fatty acid import into cell"/>
    <property type="evidence" value="ECO:0007669"/>
    <property type="project" value="TreeGrafter"/>
</dbReference>
<evidence type="ECO:0000256" key="14">
    <source>
        <dbReference type="ARBA" id="ARBA00041297"/>
    </source>
</evidence>
<dbReference type="InterPro" id="IPR045851">
    <property type="entry name" value="AMP-bd_C_sf"/>
</dbReference>
<keyword evidence="7" id="KW-0547">Nucleotide-binding</keyword>
<evidence type="ECO:0000259" key="21">
    <source>
        <dbReference type="Pfam" id="PF00501"/>
    </source>
</evidence>
<evidence type="ECO:0000256" key="8">
    <source>
        <dbReference type="ARBA" id="ARBA00022840"/>
    </source>
</evidence>
<dbReference type="Gene3D" id="3.30.300.30">
    <property type="match status" value="1"/>
</dbReference>
<evidence type="ECO:0000256" key="3">
    <source>
        <dbReference type="ARBA" id="ARBA00022448"/>
    </source>
</evidence>
<dbReference type="GO" id="GO:0005524">
    <property type="term" value="F:ATP binding"/>
    <property type="evidence" value="ECO:0007669"/>
    <property type="project" value="UniProtKB-KW"/>
</dbReference>
<keyword evidence="9 20" id="KW-1133">Transmembrane helix</keyword>
<evidence type="ECO:0000256" key="7">
    <source>
        <dbReference type="ARBA" id="ARBA00022741"/>
    </source>
</evidence>
<dbReference type="GO" id="GO:0005886">
    <property type="term" value="C:plasma membrane"/>
    <property type="evidence" value="ECO:0007669"/>
    <property type="project" value="UniProtKB-SubCell"/>
</dbReference>
<sequence>MFWPKKVFSIKLYLAVYTTYTWMNTLAVSSLYSLREINNEKPSLSASENLVVAGARGTGPALSAIDAVAYTLAAVRPTGLIASMDAILAALVALMALAAAMAAVLSTLSKAAIFVILAIAPCVYRYKKHIYVFIRTLPRDVKFLWRYANGMIRSKRWGRQDATVAQLFTQRALKNPSAPCFIVVDDRTWTFGEIAAKSNQVARVMQEHLGLKRGDVVCVFMPNCGEYVYTWLGMAKVGAVSALINSNLRHKPLLHCIQVAKAKAVVFSEHLADAIGEIRQQLSEDLKLFQLYGKCAPGVLDLCIEMDRHPPDYPVVTEKLHYKDTLLYIYTSGTTGMPKAAVLPNSKYLLVVVATVHMLGLKSSDVMYNPLPLYHTAGGLVGTGAALIDGIPSVLRTKFSASNYWSDCVKYNCTVAQYIGEMCRYLLAQPPRDVDTQHRVRIMVGNGMRPAIWQQIVDRFKVPQINEIYGATEGNANIINVDNTVGAVGFLPKLVPTCLHPIALVRADEQGQLVRGPDGYCIRCKPNEPGMFIGLIAQGNASREYYGYVDKNDSNKKLVRNVFCEGDAAFVSGDILVSDELGYLFFRDRTGDTYKWKGENVATAEVEDAMSPCLEQRPCVVYGVSIPQTEGRAGMAAVADPARGLRLARLARELDDSLPSYARPLFLRLMDDIEITGTFKLKKLQYQKEGFDPDVIKDPLYFRQGADFVPITPQLFSDICTGKVKL</sequence>
<feature type="transmembrane region" description="Helical" evidence="20">
    <location>
        <begin position="86"/>
        <end position="105"/>
    </location>
</feature>
<dbReference type="Proteomes" id="UP000494256">
    <property type="component" value="Unassembled WGS sequence"/>
</dbReference>
<comment type="catalytic activity">
    <reaction evidence="13">
        <text>a very long-chain fatty acid + ATP + CoA = a very long-chain fatty acyl-CoA + AMP + diphosphate</text>
        <dbReference type="Rhea" id="RHEA:54536"/>
        <dbReference type="ChEBI" id="CHEBI:30616"/>
        <dbReference type="ChEBI" id="CHEBI:33019"/>
        <dbReference type="ChEBI" id="CHEBI:57287"/>
        <dbReference type="ChEBI" id="CHEBI:58950"/>
        <dbReference type="ChEBI" id="CHEBI:138261"/>
        <dbReference type="ChEBI" id="CHEBI:456215"/>
    </reaction>
    <physiologicalReaction direction="left-to-right" evidence="13">
        <dbReference type="Rhea" id="RHEA:54537"/>
    </physiologicalReaction>
</comment>
<feature type="transmembrane region" description="Helical" evidence="20">
    <location>
        <begin position="12"/>
        <end position="34"/>
    </location>
</feature>
<evidence type="ECO:0000256" key="5">
    <source>
        <dbReference type="ARBA" id="ARBA00022598"/>
    </source>
</evidence>
<dbReference type="InterPro" id="IPR020845">
    <property type="entry name" value="AMP-binding_CS"/>
</dbReference>
<evidence type="ECO:0000256" key="13">
    <source>
        <dbReference type="ARBA" id="ARBA00036527"/>
    </source>
</evidence>
<keyword evidence="10" id="KW-0445">Lipid transport</keyword>
<organism evidence="22 23">
    <name type="scientific">Arctia plantaginis</name>
    <name type="common">Wood tiger moth</name>
    <name type="synonym">Phalaena plantaginis</name>
    <dbReference type="NCBI Taxonomy" id="874455"/>
    <lineage>
        <taxon>Eukaryota</taxon>
        <taxon>Metazoa</taxon>
        <taxon>Ecdysozoa</taxon>
        <taxon>Arthropoda</taxon>
        <taxon>Hexapoda</taxon>
        <taxon>Insecta</taxon>
        <taxon>Pterygota</taxon>
        <taxon>Neoptera</taxon>
        <taxon>Endopterygota</taxon>
        <taxon>Lepidoptera</taxon>
        <taxon>Glossata</taxon>
        <taxon>Ditrysia</taxon>
        <taxon>Noctuoidea</taxon>
        <taxon>Erebidae</taxon>
        <taxon>Arctiinae</taxon>
        <taxon>Arctia</taxon>
    </lineage>
</organism>
<dbReference type="PANTHER" id="PTHR43107">
    <property type="entry name" value="LONG-CHAIN FATTY ACID TRANSPORT PROTEIN"/>
    <property type="match status" value="1"/>
</dbReference>
<evidence type="ECO:0000256" key="6">
    <source>
        <dbReference type="ARBA" id="ARBA00022692"/>
    </source>
</evidence>
<evidence type="ECO:0000313" key="22">
    <source>
        <dbReference type="EMBL" id="CAB3231211.1"/>
    </source>
</evidence>
<evidence type="ECO:0000256" key="1">
    <source>
        <dbReference type="ARBA" id="ARBA00004651"/>
    </source>
</evidence>
<evidence type="ECO:0000256" key="4">
    <source>
        <dbReference type="ARBA" id="ARBA00022475"/>
    </source>
</evidence>
<evidence type="ECO:0000256" key="18">
    <source>
        <dbReference type="ARBA" id="ARBA00068795"/>
    </source>
</evidence>